<accession>A0A9N8M1A7</accession>
<feature type="region of interest" description="Disordered" evidence="1">
    <location>
        <begin position="50"/>
        <end position="178"/>
    </location>
</feature>
<evidence type="ECO:0000256" key="1">
    <source>
        <dbReference type="SAM" id="MobiDB-lite"/>
    </source>
</evidence>
<dbReference type="AlphaFoldDB" id="A0A9N8M1A7"/>
<feature type="compositionally biased region" description="Low complexity" evidence="1">
    <location>
        <begin position="158"/>
        <end position="178"/>
    </location>
</feature>
<proteinExistence type="predicted"/>
<organism evidence="2 3">
    <name type="scientific">Tilletia laevis</name>
    <dbReference type="NCBI Taxonomy" id="157183"/>
    <lineage>
        <taxon>Eukaryota</taxon>
        <taxon>Fungi</taxon>
        <taxon>Dikarya</taxon>
        <taxon>Basidiomycota</taxon>
        <taxon>Ustilaginomycotina</taxon>
        <taxon>Exobasidiomycetes</taxon>
        <taxon>Tilletiales</taxon>
        <taxon>Tilletiaceae</taxon>
        <taxon>Tilletia</taxon>
    </lineage>
</organism>
<sequence>MDAITDALCHLAPDSLRIFAQELVAATSTRAPEEIHVCQQLSDAVRPLLVSTPHPQHSSSPPNSSSGVPPPPDTRNPQDAGVDGAGKAPTSPDVAPGVTSSAQTEDTTQKDDAGQGANGKDDGQDKDKAGAPETEQPDAGQATIPPDAAPGVTPSVPTDDAGAARRVVRGRSSSSSSRTRFCPFCFFLPLNVFFLPWVDGAHGVPVVARALDSLVTVNHLVSWRG</sequence>
<feature type="compositionally biased region" description="Basic and acidic residues" evidence="1">
    <location>
        <begin position="107"/>
        <end position="130"/>
    </location>
</feature>
<evidence type="ECO:0000313" key="2">
    <source>
        <dbReference type="EMBL" id="CAD6951791.1"/>
    </source>
</evidence>
<name>A0A9N8M1A7_9BASI</name>
<gene>
    <name evidence="2" type="ORF">JKILLFL_G4574</name>
</gene>
<protein>
    <submittedName>
        <fullName evidence="2">Uncharacterized protein</fullName>
    </submittedName>
</protein>
<keyword evidence="3" id="KW-1185">Reference proteome</keyword>
<dbReference type="EMBL" id="CAJHJF010005706">
    <property type="protein sequence ID" value="CAD6951791.1"/>
    <property type="molecule type" value="Genomic_DNA"/>
</dbReference>
<dbReference type="Proteomes" id="UP000836404">
    <property type="component" value="Unassembled WGS sequence"/>
</dbReference>
<comment type="caution">
    <text evidence="2">The sequence shown here is derived from an EMBL/GenBank/DDBJ whole genome shotgun (WGS) entry which is preliminary data.</text>
</comment>
<reference evidence="2 3" key="1">
    <citation type="submission" date="2020-10" db="EMBL/GenBank/DDBJ databases">
        <authorList>
            <person name="Sedaghatjoo S."/>
        </authorList>
    </citation>
    <scope>NUCLEOTIDE SEQUENCE [LARGE SCALE GENOMIC DNA]</scope>
    <source>
        <strain evidence="2 3">LLFL</strain>
    </source>
</reference>
<evidence type="ECO:0000313" key="3">
    <source>
        <dbReference type="Proteomes" id="UP000836404"/>
    </source>
</evidence>
<feature type="compositionally biased region" description="Low complexity" evidence="1">
    <location>
        <begin position="51"/>
        <end position="67"/>
    </location>
</feature>